<dbReference type="InterPro" id="IPR044240">
    <property type="entry name" value="STR4-like"/>
</dbReference>
<dbReference type="InterPro" id="IPR036873">
    <property type="entry name" value="Rhodanese-like_dom_sf"/>
</dbReference>
<dbReference type="Proteomes" id="UP001055712">
    <property type="component" value="Unassembled WGS sequence"/>
</dbReference>
<dbReference type="AlphaFoldDB" id="A0A9D4YU82"/>
<proteinExistence type="predicted"/>
<evidence type="ECO:0000313" key="3">
    <source>
        <dbReference type="Proteomes" id="UP001055712"/>
    </source>
</evidence>
<sequence>MLAVQASAQGPIPCVNHRRAPKLALPKPLAALLASSAVASSAGAEPIPYGAGAASAARAASTIQGSVPDVSLPSLPSMPALDMPDVGGLLDSVDPLIVGGVVAAIALPAALISLIGGAGGAGSKVKGVPAAKALEALAADEYCILLDVRSKADVKAEGSPNLRGVSRRGVVSIPFTSQVKDEVVVDEKFGSKVAKLKGVEAGGAPVILLDSTGAEAAAAARAILSEVPLDKLYYVQGGAAAWQAAGAPWKESASFSFGLPPLNLSGISGARNTLAGGVQNLASDLKEAPPSTKGLLAAAGVLGASALLFSQVELLLEVAGLVAVGQFLLKVVFAEDREKTLTTIKRVAKDIDVKDLPEDLSKIASTAVTLLDDTTDKTPTVTKQAAVTPAAEISNTAFDSAPVGVSAASSGSDGSPDSGL</sequence>
<reference evidence="2" key="2">
    <citation type="submission" date="2020-11" db="EMBL/GenBank/DDBJ databases">
        <authorList>
            <person name="Cecchin M."/>
            <person name="Marcolungo L."/>
            <person name="Rossato M."/>
            <person name="Girolomoni L."/>
            <person name="Cosentino E."/>
            <person name="Cuine S."/>
            <person name="Li-Beisson Y."/>
            <person name="Delledonne M."/>
            <person name="Ballottari M."/>
        </authorList>
    </citation>
    <scope>NUCLEOTIDE SEQUENCE</scope>
    <source>
        <strain evidence="2">211/11P</strain>
        <tissue evidence="2">Whole cell</tissue>
    </source>
</reference>
<feature type="domain" description="Rhodanese" evidence="1">
    <location>
        <begin position="143"/>
        <end position="251"/>
    </location>
</feature>
<dbReference type="OrthoDB" id="1927399at2759"/>
<dbReference type="SMART" id="SM00450">
    <property type="entry name" value="RHOD"/>
    <property type="match status" value="1"/>
</dbReference>
<dbReference type="InterPro" id="IPR001763">
    <property type="entry name" value="Rhodanese-like_dom"/>
</dbReference>
<evidence type="ECO:0000313" key="2">
    <source>
        <dbReference type="EMBL" id="KAI3426344.1"/>
    </source>
</evidence>
<accession>A0A9D4YU82</accession>
<dbReference type="EMBL" id="SIDB01000011">
    <property type="protein sequence ID" value="KAI3426344.1"/>
    <property type="molecule type" value="Genomic_DNA"/>
</dbReference>
<dbReference type="PANTHER" id="PTHR47377:SF1">
    <property type="entry name" value="RHODANESE-LIKE DOMAIN-CONTAINING PROTEIN 4, CHLOROPLASTIC"/>
    <property type="match status" value="1"/>
</dbReference>
<dbReference type="PROSITE" id="PS50206">
    <property type="entry name" value="RHODANESE_3"/>
    <property type="match status" value="1"/>
</dbReference>
<organism evidence="2 3">
    <name type="scientific">Chlorella vulgaris</name>
    <name type="common">Green alga</name>
    <dbReference type="NCBI Taxonomy" id="3077"/>
    <lineage>
        <taxon>Eukaryota</taxon>
        <taxon>Viridiplantae</taxon>
        <taxon>Chlorophyta</taxon>
        <taxon>core chlorophytes</taxon>
        <taxon>Trebouxiophyceae</taxon>
        <taxon>Chlorellales</taxon>
        <taxon>Chlorellaceae</taxon>
        <taxon>Chlorella clade</taxon>
        <taxon>Chlorella</taxon>
    </lineage>
</organism>
<comment type="caution">
    <text evidence="2">The sequence shown here is derived from an EMBL/GenBank/DDBJ whole genome shotgun (WGS) entry which is preliminary data.</text>
</comment>
<reference evidence="2" key="1">
    <citation type="journal article" date="2019" name="Plant J.">
        <title>Chlorella vulgaris genome assembly and annotation reveals the molecular basis for metabolic acclimation to high light conditions.</title>
        <authorList>
            <person name="Cecchin M."/>
            <person name="Marcolungo L."/>
            <person name="Rossato M."/>
            <person name="Girolomoni L."/>
            <person name="Cosentino E."/>
            <person name="Cuine S."/>
            <person name="Li-Beisson Y."/>
            <person name="Delledonne M."/>
            <person name="Ballottari M."/>
        </authorList>
    </citation>
    <scope>NUCLEOTIDE SEQUENCE</scope>
    <source>
        <strain evidence="2">211/11P</strain>
    </source>
</reference>
<dbReference type="SUPFAM" id="SSF52821">
    <property type="entry name" value="Rhodanese/Cell cycle control phosphatase"/>
    <property type="match status" value="1"/>
</dbReference>
<gene>
    <name evidence="2" type="ORF">D9Q98_008717</name>
</gene>
<dbReference type="Gene3D" id="3.40.250.10">
    <property type="entry name" value="Rhodanese-like domain"/>
    <property type="match status" value="1"/>
</dbReference>
<keyword evidence="3" id="KW-1185">Reference proteome</keyword>
<name>A0A9D4YU82_CHLVU</name>
<protein>
    <recommendedName>
        <fullName evidence="1">Rhodanese domain-containing protein</fullName>
    </recommendedName>
</protein>
<dbReference type="PANTHER" id="PTHR47377">
    <property type="entry name" value="RHODANESE-LIKE DOMAIN-CONTAINING PROTEIN 4, CHLOROPLASTIC"/>
    <property type="match status" value="1"/>
</dbReference>
<evidence type="ECO:0000259" key="1">
    <source>
        <dbReference type="PROSITE" id="PS50206"/>
    </source>
</evidence>
<dbReference type="Pfam" id="PF00581">
    <property type="entry name" value="Rhodanese"/>
    <property type="match status" value="1"/>
</dbReference>